<sequence>TLPDNVAQSMLRFIETSGSLRPGVVSWTTQLEELMHLYYFDRSRSIELRRYMVRLCATVFKEAAEVSKSGIGTIPIVMSTLEQLHLEDDDAVVSSVLEIISTLLKRTRDSVVFRDTLQHAAMAAVELEYSRTLRKFQPTQLFPQPGSGTGDTSPTYSSSRQQSISTSSPSVLTSEDSQHKGEEREFTSGRRITSTVRCLLEVLEWRITITDISSDERYAQHGSDSVELTNRLLDLLESRHTFPFVQRDILSLFLRLHADSSLKLYVMDAGRDTVMDQRVSLHESARLRLAPSEGDDGHGVDADGDKGRSGSRAEETLFPIGRYVNILMDLFKTNTDIETYYALCRGLTIQLGNTYLFSVCTKETRELIRFLITDLRAVSLKYGQGLDTRLSVSERDTISACMYDLLICTMHYKSLLARHHQDILINAFMDGLIMTLGPLATPKTCLHALTLAMLELPSSMFRMLPGILQQLARIHSKDELSIHLVEFVSALSREKHLVNNITPQDYRMIFAVAVNYIRFHNEQRRRKVIPAPNSASEAPRPVSGDSPTKKLVKDLAHSHYVLILAYQVIDYYYLSLQPAAKVSLVNSVIAGLLQSNYDRSCLDELNEVCLDMIVLNLNRVSNVEDDQADKHVAKDLGPVVERSWIHHNGIVTIRAQTEGTQAQITVRNPSWTTSDVIDLPAELAKKHAERTEFSTLSPPASPVTESPTSTLGPSSRALSRGRSIGRGRRAHMHNAQGHVGAHSEPEMLPLDSIANLLRAELTPQHGL</sequence>
<evidence type="ECO:0000313" key="1">
    <source>
        <dbReference type="EMBL" id="KAJ2801734.1"/>
    </source>
</evidence>
<feature type="non-terminal residue" evidence="1">
    <location>
        <position position="1"/>
    </location>
</feature>
<feature type="non-terminal residue" evidence="1">
    <location>
        <position position="767"/>
    </location>
</feature>
<comment type="caution">
    <text evidence="1">The sequence shown here is derived from an EMBL/GenBank/DDBJ whole genome shotgun (WGS) entry which is preliminary data.</text>
</comment>
<proteinExistence type="predicted"/>
<reference evidence="1" key="1">
    <citation type="submission" date="2022-07" db="EMBL/GenBank/DDBJ databases">
        <title>Phylogenomic reconstructions and comparative analyses of Kickxellomycotina fungi.</title>
        <authorList>
            <person name="Reynolds N.K."/>
            <person name="Stajich J.E."/>
            <person name="Barry K."/>
            <person name="Grigoriev I.V."/>
            <person name="Crous P."/>
            <person name="Smith M.E."/>
        </authorList>
    </citation>
    <scope>NUCLEOTIDE SEQUENCE</scope>
    <source>
        <strain evidence="1">CBS 102833</strain>
    </source>
</reference>
<gene>
    <name evidence="1" type="primary">TSC2_1</name>
    <name evidence="1" type="ORF">H4S07_004856</name>
</gene>
<evidence type="ECO:0000313" key="2">
    <source>
        <dbReference type="Proteomes" id="UP001140096"/>
    </source>
</evidence>
<protein>
    <submittedName>
        <fullName evidence="1">Tuberous sclerosis 2-like protein</fullName>
    </submittedName>
</protein>
<dbReference type="EMBL" id="JANBUP010002130">
    <property type="protein sequence ID" value="KAJ2801734.1"/>
    <property type="molecule type" value="Genomic_DNA"/>
</dbReference>
<organism evidence="1 2">
    <name type="scientific">Coemansia furcata</name>
    <dbReference type="NCBI Taxonomy" id="417177"/>
    <lineage>
        <taxon>Eukaryota</taxon>
        <taxon>Fungi</taxon>
        <taxon>Fungi incertae sedis</taxon>
        <taxon>Zoopagomycota</taxon>
        <taxon>Kickxellomycotina</taxon>
        <taxon>Kickxellomycetes</taxon>
        <taxon>Kickxellales</taxon>
        <taxon>Kickxellaceae</taxon>
        <taxon>Coemansia</taxon>
    </lineage>
</organism>
<accession>A0ACC1L6F0</accession>
<name>A0ACC1L6F0_9FUNG</name>
<keyword evidence="2" id="KW-1185">Reference proteome</keyword>
<dbReference type="Proteomes" id="UP001140096">
    <property type="component" value="Unassembled WGS sequence"/>
</dbReference>